<comment type="caution">
    <text evidence="1">The sequence shown here is derived from an EMBL/GenBank/DDBJ whole genome shotgun (WGS) entry which is preliminary data.</text>
</comment>
<gene>
    <name evidence="1" type="ORF">BFN67_02775</name>
</gene>
<evidence type="ECO:0000313" key="1">
    <source>
        <dbReference type="EMBL" id="OQM75847.1"/>
    </source>
</evidence>
<protein>
    <submittedName>
        <fullName evidence="1">Uncharacterized protein</fullName>
    </submittedName>
</protein>
<reference evidence="1 2" key="1">
    <citation type="journal article" date="2016" name="Int. J. Syst. Evol. Microbiol.">
        <title>Pseudaminobacter manganicus sp. nov., isolated from sludge of a manganese mine.</title>
        <authorList>
            <person name="Li J."/>
            <person name="Huang J."/>
            <person name="Liao S."/>
            <person name="Wang G."/>
        </authorList>
    </citation>
    <scope>NUCLEOTIDE SEQUENCE [LARGE SCALE GENOMIC DNA]</scope>
    <source>
        <strain evidence="1 2">JH-7</strain>
    </source>
</reference>
<sequence length="76" mass="8002">MTAHMEQFGAESKSVMLQCSISVSACFETPASPAPQHEEGRCDSSLSSASFETAARCLLTMREVCVTSPQSNGTGV</sequence>
<evidence type="ECO:0000313" key="2">
    <source>
        <dbReference type="Proteomes" id="UP000191905"/>
    </source>
</evidence>
<accession>A0A1V8RRP5</accession>
<name>A0A1V8RRP5_9HYPH</name>
<organism evidence="1 2">
    <name type="scientific">Manganibacter manganicus</name>
    <dbReference type="NCBI Taxonomy" id="1873176"/>
    <lineage>
        <taxon>Bacteria</taxon>
        <taxon>Pseudomonadati</taxon>
        <taxon>Pseudomonadota</taxon>
        <taxon>Alphaproteobacteria</taxon>
        <taxon>Hyphomicrobiales</taxon>
        <taxon>Phyllobacteriaceae</taxon>
        <taxon>Manganibacter</taxon>
    </lineage>
</organism>
<dbReference type="AlphaFoldDB" id="A0A1V8RRP5"/>
<dbReference type="EMBL" id="MDET01000012">
    <property type="protein sequence ID" value="OQM75847.1"/>
    <property type="molecule type" value="Genomic_DNA"/>
</dbReference>
<proteinExistence type="predicted"/>
<dbReference type="Proteomes" id="UP000191905">
    <property type="component" value="Unassembled WGS sequence"/>
</dbReference>
<keyword evidence="2" id="KW-1185">Reference proteome</keyword>